<evidence type="ECO:0000256" key="8">
    <source>
        <dbReference type="ARBA" id="ARBA00023125"/>
    </source>
</evidence>
<keyword evidence="3 9" id="KW-0963">Cytoplasm</keyword>
<keyword evidence="6 9" id="KW-0235">DNA replication</keyword>
<dbReference type="SUPFAM" id="SSF55979">
    <property type="entry name" value="DNA clamp"/>
    <property type="match status" value="3"/>
</dbReference>
<evidence type="ECO:0000256" key="9">
    <source>
        <dbReference type="PIRNR" id="PIRNR000804"/>
    </source>
</evidence>
<dbReference type="PIRSF" id="PIRSF000804">
    <property type="entry name" value="DNA_pol_III_b"/>
    <property type="match status" value="1"/>
</dbReference>
<protein>
    <recommendedName>
        <fullName evidence="9">Beta sliding clamp</fullName>
    </recommendedName>
</protein>
<evidence type="ECO:0000256" key="4">
    <source>
        <dbReference type="ARBA" id="ARBA00022679"/>
    </source>
</evidence>
<dbReference type="NCBIfam" id="TIGR00663">
    <property type="entry name" value="dnan"/>
    <property type="match status" value="1"/>
</dbReference>
<dbReference type="GO" id="GO:0005737">
    <property type="term" value="C:cytoplasm"/>
    <property type="evidence" value="ECO:0007669"/>
    <property type="project" value="UniProtKB-SubCell"/>
</dbReference>
<dbReference type="InterPro" id="IPR001001">
    <property type="entry name" value="DNA_polIII_beta"/>
</dbReference>
<evidence type="ECO:0000256" key="3">
    <source>
        <dbReference type="ARBA" id="ARBA00022490"/>
    </source>
</evidence>
<dbReference type="Proteomes" id="UP000034616">
    <property type="component" value="Unassembled WGS sequence"/>
</dbReference>
<evidence type="ECO:0000313" key="13">
    <source>
        <dbReference type="EMBL" id="KKR86385.1"/>
    </source>
</evidence>
<organism evidence="13 14">
    <name type="scientific">Candidatus Uhrbacteria bacterium GW2011_GWC2_41_11</name>
    <dbReference type="NCBI Taxonomy" id="1618985"/>
    <lineage>
        <taxon>Bacteria</taxon>
        <taxon>Candidatus Uhriibacteriota</taxon>
    </lineage>
</organism>
<accession>A0A0G0WPH0</accession>
<dbReference type="Gene3D" id="3.10.150.10">
    <property type="entry name" value="DNA Polymerase III, subunit A, domain 2"/>
    <property type="match status" value="1"/>
</dbReference>
<dbReference type="PANTHER" id="PTHR30478:SF0">
    <property type="entry name" value="BETA SLIDING CLAMP"/>
    <property type="match status" value="1"/>
</dbReference>
<keyword evidence="7 9" id="KW-0239">DNA-directed DNA polymerase</keyword>
<dbReference type="PANTHER" id="PTHR30478">
    <property type="entry name" value="DNA POLYMERASE III SUBUNIT BETA"/>
    <property type="match status" value="1"/>
</dbReference>
<dbReference type="GO" id="GO:0009360">
    <property type="term" value="C:DNA polymerase III complex"/>
    <property type="evidence" value="ECO:0007669"/>
    <property type="project" value="InterPro"/>
</dbReference>
<evidence type="ECO:0000256" key="2">
    <source>
        <dbReference type="ARBA" id="ARBA00010752"/>
    </source>
</evidence>
<dbReference type="InterPro" id="IPR022634">
    <property type="entry name" value="DNA_polIII_beta_N"/>
</dbReference>
<evidence type="ECO:0000256" key="5">
    <source>
        <dbReference type="ARBA" id="ARBA00022695"/>
    </source>
</evidence>
<evidence type="ECO:0000313" key="14">
    <source>
        <dbReference type="Proteomes" id="UP000034616"/>
    </source>
</evidence>
<dbReference type="InterPro" id="IPR046938">
    <property type="entry name" value="DNA_clamp_sf"/>
</dbReference>
<dbReference type="SMART" id="SM00480">
    <property type="entry name" value="POL3Bc"/>
    <property type="match status" value="1"/>
</dbReference>
<comment type="caution">
    <text evidence="13">The sequence shown here is derived from an EMBL/GenBank/DDBJ whole genome shotgun (WGS) entry which is preliminary data.</text>
</comment>
<dbReference type="Gene3D" id="3.70.10.10">
    <property type="match status" value="1"/>
</dbReference>
<comment type="subcellular location">
    <subcellularLocation>
        <location evidence="1 9">Cytoplasm</location>
    </subcellularLocation>
</comment>
<dbReference type="EMBL" id="LCAH01000014">
    <property type="protein sequence ID" value="KKR86385.1"/>
    <property type="molecule type" value="Genomic_DNA"/>
</dbReference>
<comment type="similarity">
    <text evidence="2 9">Belongs to the beta sliding clamp family.</text>
</comment>
<dbReference type="Pfam" id="PF02767">
    <property type="entry name" value="DNA_pol3_beta_2"/>
    <property type="match status" value="1"/>
</dbReference>
<dbReference type="GO" id="GO:0006271">
    <property type="term" value="P:DNA strand elongation involved in DNA replication"/>
    <property type="evidence" value="ECO:0007669"/>
    <property type="project" value="TreeGrafter"/>
</dbReference>
<comment type="function">
    <text evidence="9">Confers DNA tethering and processivity to DNA polymerases and other proteins. Acts as a clamp, forming a ring around DNA (a reaction catalyzed by the clamp-loading complex) which diffuses in an ATP-independent manner freely and bidirectionally along dsDNA. Initially characterized for its ability to contact the catalytic subunit of DNA polymerase III (Pol III), a complex, multichain enzyme responsible for most of the replicative synthesis in bacteria; Pol III exhibits 3'-5' exonuclease proofreading activity. The beta chain is required for initiation of replication as well as for processivity of DNA replication.</text>
</comment>
<name>A0A0G0WPH0_9BACT</name>
<evidence type="ECO:0000256" key="7">
    <source>
        <dbReference type="ARBA" id="ARBA00022932"/>
    </source>
</evidence>
<reference evidence="13 14" key="1">
    <citation type="journal article" date="2015" name="Nature">
        <title>rRNA introns, odd ribosomes, and small enigmatic genomes across a large radiation of phyla.</title>
        <authorList>
            <person name="Brown C.T."/>
            <person name="Hug L.A."/>
            <person name="Thomas B.C."/>
            <person name="Sharon I."/>
            <person name="Castelle C.J."/>
            <person name="Singh A."/>
            <person name="Wilkins M.J."/>
            <person name="Williams K.H."/>
            <person name="Banfield J.F."/>
        </authorList>
    </citation>
    <scope>NUCLEOTIDE SEQUENCE [LARGE SCALE GENOMIC DNA]</scope>
</reference>
<dbReference type="PATRIC" id="fig|1618985.3.peg.886"/>
<proteinExistence type="inferred from homology"/>
<evidence type="ECO:0000256" key="1">
    <source>
        <dbReference type="ARBA" id="ARBA00004496"/>
    </source>
</evidence>
<dbReference type="InterPro" id="IPR022637">
    <property type="entry name" value="DNA_polIII_beta_cen"/>
</dbReference>
<feature type="domain" description="DNA polymerase III beta sliding clamp N-terminal" evidence="10">
    <location>
        <begin position="1"/>
        <end position="118"/>
    </location>
</feature>
<dbReference type="GO" id="GO:0003887">
    <property type="term" value="F:DNA-directed DNA polymerase activity"/>
    <property type="evidence" value="ECO:0007669"/>
    <property type="project" value="UniProtKB-UniRule"/>
</dbReference>
<feature type="domain" description="DNA polymerase III beta sliding clamp C-terminal" evidence="12">
    <location>
        <begin position="255"/>
        <end position="378"/>
    </location>
</feature>
<dbReference type="GO" id="GO:0008408">
    <property type="term" value="F:3'-5' exonuclease activity"/>
    <property type="evidence" value="ECO:0007669"/>
    <property type="project" value="InterPro"/>
</dbReference>
<keyword evidence="5 9" id="KW-0548">Nucleotidyltransferase</keyword>
<evidence type="ECO:0000259" key="10">
    <source>
        <dbReference type="Pfam" id="PF00712"/>
    </source>
</evidence>
<gene>
    <name evidence="13" type="ORF">UU35_C0014G0028</name>
</gene>
<dbReference type="InterPro" id="IPR022635">
    <property type="entry name" value="DNA_polIII_beta_C"/>
</dbReference>
<feature type="domain" description="DNA polymerase III beta sliding clamp central" evidence="11">
    <location>
        <begin position="127"/>
        <end position="253"/>
    </location>
</feature>
<evidence type="ECO:0000256" key="6">
    <source>
        <dbReference type="ARBA" id="ARBA00022705"/>
    </source>
</evidence>
<comment type="subunit">
    <text evidence="9">Forms a ring-shaped head-to-tail homodimer around DNA.</text>
</comment>
<dbReference type="CDD" id="cd00140">
    <property type="entry name" value="beta_clamp"/>
    <property type="match status" value="1"/>
</dbReference>
<keyword evidence="4 9" id="KW-0808">Transferase</keyword>
<dbReference type="GO" id="GO:0003677">
    <property type="term" value="F:DNA binding"/>
    <property type="evidence" value="ECO:0007669"/>
    <property type="project" value="UniProtKB-UniRule"/>
</dbReference>
<dbReference type="AlphaFoldDB" id="A0A0G0WPH0"/>
<evidence type="ECO:0000259" key="11">
    <source>
        <dbReference type="Pfam" id="PF02767"/>
    </source>
</evidence>
<keyword evidence="8" id="KW-0238">DNA-binding</keyword>
<evidence type="ECO:0000259" key="12">
    <source>
        <dbReference type="Pfam" id="PF02768"/>
    </source>
</evidence>
<dbReference type="Pfam" id="PF02768">
    <property type="entry name" value="DNA_pol3_beta_3"/>
    <property type="match status" value="1"/>
</dbReference>
<sequence length="379" mass="41419">MKFSCIKDNLSIGLSITSHIPTKNANLPILNNVLMVAKNGSVRLTATNLEMAISCLIRGKVEEEGDLTVPSKLFSDYVSLLPNEKVNIRIEGQMMLVSCGSYKTKMNGLPAADFPLVPSITATRSYQIPAEKFRHTLSQVLFAVAANESRPELAGVFMKFHTSSPEKGIVTLATTDSYRLTECQIGVNSSSSEEISVIVPAKTMAEVGRILSIFRDDVETPSDLTVNLSENQIVFVFGTVELISRTIDGTYPDYRQIIPKTFQTEAKIDREDFIKIVKAASLFSKSGLFDVNVEFQPGGSVTVSAVDAARGENTASCSAKEISGQVNAVTLNYRYLLDGLQALNTDDISFQMIDAANPCVLKPVSSSNEYLYILMPIRQ</sequence>
<dbReference type="Pfam" id="PF00712">
    <property type="entry name" value="DNA_pol3_beta"/>
    <property type="match status" value="1"/>
</dbReference>